<dbReference type="PANTHER" id="PTHR38122:SF1">
    <property type="entry name" value="GLYCOPROTEIN X"/>
    <property type="match status" value="1"/>
</dbReference>
<dbReference type="Proteomes" id="UP000051487">
    <property type="component" value="Unassembled WGS sequence"/>
</dbReference>
<evidence type="ECO:0000313" key="2">
    <source>
        <dbReference type="EMBL" id="GAQ10024.1"/>
    </source>
</evidence>
<name>A0AAN4PP92_ASPLE</name>
<sequence>MVATITEPGQIITISGSVSTLPGSTIVQTTTLPGITTTAKQTVPTTMPGATIVTTFTKPASTITVSGTITTLPGSTTVQTTTLPGSRSVETVSVTVVHSTTIFDTVTLSGSGKTITITNPAGSTTQAGNTVTVPGTTTTLSICPTLRINPTYTPVAPLPRNYTWGCPPGYLCKPKHTGADAGCNIEAGLPAESYVCSPDECIKSPPFIHDQYWGTPVESNEIRSTYYVSKDYFNLDPEIFGLNYSIFRIPDLRPGDDHYYIRSSRRSWSKLLSRASIGVFTVPGACYDECNDAALEVESTGKAPEICNAGSAFNVSLGQCEKCCNTHKTATSASFEQKVLPNFQQFLNFCEGLEQSSATTAAADTVSSTTSTQTSTATGTTSTQKGGSTSQTDPSTASTTPDTTSKATKSSDKSSIAASTSSTEQRATSSPSQQVTASDPTTESGATTASEATTDPVSSSSSGSVTGPSSKMTQSSSPSNNPGESASSLTPHGPTGTRSGSSPSASVLLVTGAASLRTVPSHWSILALVFGVAGFHVWGL</sequence>
<comment type="caution">
    <text evidence="2">The sequence shown here is derived from an EMBL/GenBank/DDBJ whole genome shotgun (WGS) entry which is preliminary data.</text>
</comment>
<gene>
    <name evidence="2" type="ORF">ALT_7345</name>
</gene>
<feature type="compositionally biased region" description="Polar residues" evidence="1">
    <location>
        <begin position="424"/>
        <end position="440"/>
    </location>
</feature>
<feature type="compositionally biased region" description="Polar residues" evidence="1">
    <location>
        <begin position="480"/>
        <end position="489"/>
    </location>
</feature>
<dbReference type="AlphaFoldDB" id="A0AAN4PP92"/>
<dbReference type="PANTHER" id="PTHR38122">
    <property type="entry name" value="GLYCOPROTEIN X"/>
    <property type="match status" value="1"/>
</dbReference>
<feature type="region of interest" description="Disordered" evidence="1">
    <location>
        <begin position="364"/>
        <end position="504"/>
    </location>
</feature>
<feature type="compositionally biased region" description="Low complexity" evidence="1">
    <location>
        <begin position="441"/>
        <end position="479"/>
    </location>
</feature>
<organism evidence="2 3">
    <name type="scientific">Aspergillus lentulus</name>
    <dbReference type="NCBI Taxonomy" id="293939"/>
    <lineage>
        <taxon>Eukaryota</taxon>
        <taxon>Fungi</taxon>
        <taxon>Dikarya</taxon>
        <taxon>Ascomycota</taxon>
        <taxon>Pezizomycotina</taxon>
        <taxon>Eurotiomycetes</taxon>
        <taxon>Eurotiomycetidae</taxon>
        <taxon>Eurotiales</taxon>
        <taxon>Aspergillaceae</taxon>
        <taxon>Aspergillus</taxon>
        <taxon>Aspergillus subgen. Fumigati</taxon>
    </lineage>
</organism>
<evidence type="ECO:0008006" key="4">
    <source>
        <dbReference type="Google" id="ProtNLM"/>
    </source>
</evidence>
<accession>A0AAN4PP92</accession>
<feature type="compositionally biased region" description="Low complexity" evidence="1">
    <location>
        <begin position="364"/>
        <end position="423"/>
    </location>
</feature>
<protein>
    <recommendedName>
        <fullName evidence="4">Glycoprotein X</fullName>
    </recommendedName>
</protein>
<evidence type="ECO:0000256" key="1">
    <source>
        <dbReference type="SAM" id="MobiDB-lite"/>
    </source>
</evidence>
<reference evidence="2 3" key="1">
    <citation type="submission" date="2015-11" db="EMBL/GenBank/DDBJ databases">
        <title>Aspergillus lentulus strain IFM 54703T.</title>
        <authorList>
            <person name="Kusuya Y."/>
            <person name="Sakai K."/>
            <person name="Kamei K."/>
            <person name="Takahashi H."/>
            <person name="Yaguchi T."/>
        </authorList>
    </citation>
    <scope>NUCLEOTIDE SEQUENCE [LARGE SCALE GENOMIC DNA]</scope>
    <source>
        <strain evidence="2 3">IFM 54703</strain>
    </source>
</reference>
<feature type="compositionally biased region" description="Low complexity" evidence="1">
    <location>
        <begin position="490"/>
        <end position="504"/>
    </location>
</feature>
<proteinExistence type="predicted"/>
<dbReference type="EMBL" id="BCLY01000013">
    <property type="protein sequence ID" value="GAQ10024.1"/>
    <property type="molecule type" value="Genomic_DNA"/>
</dbReference>
<evidence type="ECO:0000313" key="3">
    <source>
        <dbReference type="Proteomes" id="UP000051487"/>
    </source>
</evidence>